<evidence type="ECO:0000313" key="1">
    <source>
        <dbReference type="EMBL" id="SUT95915.1"/>
    </source>
</evidence>
<sequence length="129" mass="15271">MESIEKYSCQGGDLGNQDILNMLFRHTWLPLHRKYNYQFGNYYYLKQLNHFKLYSEIIDIEKSGQSALLYRLTARWCVIPRGLDYSCWNNFRCIPEINMSIDNRGNNIRANNKVTEIFVGLTFRCPACN</sequence>
<gene>
    <name evidence="1" type="ORF">NCTC4191_02050</name>
</gene>
<dbReference type="Proteomes" id="UP000254253">
    <property type="component" value="Unassembled WGS sequence"/>
</dbReference>
<dbReference type="GO" id="GO:0016740">
    <property type="term" value="F:transferase activity"/>
    <property type="evidence" value="ECO:0007669"/>
    <property type="project" value="UniProtKB-KW"/>
</dbReference>
<dbReference type="SUPFAM" id="SSF53448">
    <property type="entry name" value="Nucleotide-diphospho-sugar transferases"/>
    <property type="match status" value="1"/>
</dbReference>
<accession>A0A380U5A8</accession>
<proteinExistence type="predicted"/>
<dbReference type="AlphaFoldDB" id="A0A380U5A8"/>
<name>A0A380U5A8_ACTLI</name>
<evidence type="ECO:0000313" key="2">
    <source>
        <dbReference type="Proteomes" id="UP000254253"/>
    </source>
</evidence>
<dbReference type="Gene3D" id="3.90.550.10">
    <property type="entry name" value="Spore Coat Polysaccharide Biosynthesis Protein SpsA, Chain A"/>
    <property type="match status" value="1"/>
</dbReference>
<keyword evidence="2" id="KW-1185">Reference proteome</keyword>
<reference evidence="1 2" key="1">
    <citation type="submission" date="2018-06" db="EMBL/GenBank/DDBJ databases">
        <authorList>
            <consortium name="Pathogen Informatics"/>
            <person name="Doyle S."/>
        </authorList>
    </citation>
    <scope>NUCLEOTIDE SEQUENCE [LARGE SCALE GENOMIC DNA]</scope>
    <source>
        <strain evidence="1 2">NCTC4191</strain>
    </source>
</reference>
<organism evidence="1 2">
    <name type="scientific">Actinobacillus lignieresii</name>
    <dbReference type="NCBI Taxonomy" id="720"/>
    <lineage>
        <taxon>Bacteria</taxon>
        <taxon>Pseudomonadati</taxon>
        <taxon>Pseudomonadota</taxon>
        <taxon>Gammaproteobacteria</taxon>
        <taxon>Pasteurellales</taxon>
        <taxon>Pasteurellaceae</taxon>
        <taxon>Actinobacillus</taxon>
    </lineage>
</organism>
<dbReference type="InterPro" id="IPR029044">
    <property type="entry name" value="Nucleotide-diphossugar_trans"/>
</dbReference>
<protein>
    <submittedName>
        <fullName evidence="1">Glycosyl transferase family protein</fullName>
    </submittedName>
</protein>
<dbReference type="EMBL" id="UFRN01000002">
    <property type="protein sequence ID" value="SUT95915.1"/>
    <property type="molecule type" value="Genomic_DNA"/>
</dbReference>
<keyword evidence="1" id="KW-0808">Transferase</keyword>